<organism evidence="2 3">
    <name type="scientific">Haloarcula mannanilytica</name>
    <dbReference type="NCBI Taxonomy" id="2509225"/>
    <lineage>
        <taxon>Archaea</taxon>
        <taxon>Methanobacteriati</taxon>
        <taxon>Methanobacteriota</taxon>
        <taxon>Stenosarchaea group</taxon>
        <taxon>Halobacteria</taxon>
        <taxon>Halobacteriales</taxon>
        <taxon>Haloarculaceae</taxon>
        <taxon>Haloarcula</taxon>
    </lineage>
</organism>
<evidence type="ECO:0000256" key="1">
    <source>
        <dbReference type="SAM" id="MobiDB-lite"/>
    </source>
</evidence>
<evidence type="ECO:0000313" key="2">
    <source>
        <dbReference type="EMBL" id="GCF16012.1"/>
    </source>
</evidence>
<comment type="caution">
    <text evidence="2">The sequence shown here is derived from an EMBL/GenBank/DDBJ whole genome shotgun (WGS) entry which is preliminary data.</text>
</comment>
<dbReference type="EMBL" id="BIXZ01000013">
    <property type="protein sequence ID" value="GCF16012.1"/>
    <property type="molecule type" value="Genomic_DNA"/>
</dbReference>
<dbReference type="AlphaFoldDB" id="A0A4C2EP28"/>
<reference evidence="2 3" key="1">
    <citation type="submission" date="2019-02" db="EMBL/GenBank/DDBJ databases">
        <title>Haloarcula mannanilyticum sp. nov., a mannan degrading haloarchaeon isolated from commercial salt.</title>
        <authorList>
            <person name="Enomoto S."/>
            <person name="Shimane Y."/>
            <person name="Kamekura M."/>
            <person name="Ito T."/>
            <person name="Moriya O."/>
            <person name="Ihara K."/>
            <person name="Takahashi-Ando N."/>
            <person name="Fukushima Y."/>
            <person name="Yoshida Y."/>
            <person name="Usama R."/>
            <person name="Takai K."/>
            <person name="Minegishi H."/>
        </authorList>
    </citation>
    <scope>NUCLEOTIDE SEQUENCE [LARGE SCALE GENOMIC DNA]</scope>
    <source>
        <strain evidence="2 3">MD130-1</strain>
    </source>
</reference>
<evidence type="ECO:0000313" key="3">
    <source>
        <dbReference type="Proteomes" id="UP000304382"/>
    </source>
</evidence>
<accession>A0A4C2EP28</accession>
<proteinExistence type="predicted"/>
<protein>
    <submittedName>
        <fullName evidence="2">Uncharacterized protein</fullName>
    </submittedName>
</protein>
<keyword evidence="3" id="KW-1185">Reference proteome</keyword>
<dbReference type="Proteomes" id="UP000304382">
    <property type="component" value="Unassembled WGS sequence"/>
</dbReference>
<feature type="compositionally biased region" description="Polar residues" evidence="1">
    <location>
        <begin position="15"/>
        <end position="26"/>
    </location>
</feature>
<dbReference type="Pfam" id="PF20127">
    <property type="entry name" value="DUF6517"/>
    <property type="match status" value="1"/>
</dbReference>
<gene>
    <name evidence="2" type="ORF">Harman_39470</name>
</gene>
<feature type="region of interest" description="Disordered" evidence="1">
    <location>
        <begin position="1"/>
        <end position="26"/>
    </location>
</feature>
<sequence length="233" mass="25419">MGKPSEKDVPAPSVQAGNRWSLQTPDSEPRLIVEGEKAFLNYQAVGHIKRHEDTVLRDRIKESTFGEVDRPFAAGFCGRIDIFPNRLSFASGLVADVDERMLSRLKTAMEDFGVQNVTEEGTQSATNIPGDLQVVIGDYQIEPVVIEGVDIPHSDRTTLKFGGGALPIKGIVANWKEGGSILAAGGVYPNGPFRQSRQVEMSDAIQLGISIDLDISPPEREQQALDYIRSVSL</sequence>
<name>A0A4C2EP28_9EURY</name>
<dbReference type="InterPro" id="IPR045396">
    <property type="entry name" value="DUF6517"/>
</dbReference>